<dbReference type="EMBL" id="BPFH01000002">
    <property type="protein sequence ID" value="GIT94781.1"/>
    <property type="molecule type" value="Genomic_DNA"/>
</dbReference>
<evidence type="ECO:0008006" key="3">
    <source>
        <dbReference type="Google" id="ProtNLM"/>
    </source>
</evidence>
<protein>
    <recommendedName>
        <fullName evidence="3">DUF1643 domain-containing protein</fullName>
    </recommendedName>
</protein>
<evidence type="ECO:0000313" key="2">
    <source>
        <dbReference type="Proteomes" id="UP000786693"/>
    </source>
</evidence>
<keyword evidence="2" id="KW-1185">Reference proteome</keyword>
<accession>A0ABQ4NK63</accession>
<dbReference type="Pfam" id="PF07799">
    <property type="entry name" value="DUF1643"/>
    <property type="match status" value="1"/>
</dbReference>
<reference evidence="1 2" key="1">
    <citation type="submission" date="2021-05" db="EMBL/GenBank/DDBJ databases">
        <title>Bacteria Genome sequencing.</title>
        <authorList>
            <person name="Takabe Y."/>
            <person name="Nakajima Y."/>
            <person name="Suzuki S."/>
            <person name="Shiozaki T."/>
        </authorList>
    </citation>
    <scope>NUCLEOTIDE SEQUENCE [LARGE SCALE GENOMIC DNA]</scope>
    <source>
        <strain evidence="1 2">AI_62</strain>
    </source>
</reference>
<organism evidence="1 2">
    <name type="scientific">Jannaschia pagri</name>
    <dbReference type="NCBI Taxonomy" id="2829797"/>
    <lineage>
        <taxon>Bacteria</taxon>
        <taxon>Pseudomonadati</taxon>
        <taxon>Pseudomonadota</taxon>
        <taxon>Alphaproteobacteria</taxon>
        <taxon>Rhodobacterales</taxon>
        <taxon>Roseobacteraceae</taxon>
        <taxon>Jannaschia</taxon>
    </lineage>
</organism>
<name>A0ABQ4NK63_9RHOB</name>
<gene>
    <name evidence="1" type="ORF">JANAI62_14040</name>
</gene>
<evidence type="ECO:0000313" key="1">
    <source>
        <dbReference type="EMBL" id="GIT94781.1"/>
    </source>
</evidence>
<comment type="caution">
    <text evidence="1">The sequence shown here is derived from an EMBL/GenBank/DDBJ whole genome shotgun (WGS) entry which is preliminary data.</text>
</comment>
<proteinExistence type="predicted"/>
<sequence>MTKQIRPVAQRGGLRHVWPMLMRTHTKGDAPSTATYSDDEIYRYDLTRTWDASGGRVAFVMLNPSTATELSNDPTVERCERRARALGFGAFRVVNIFAYRATDPRDMRAHPEPVGGAANDRAIRDAALWAQRVVCAWGTHGAHLDRGPSVERMLRATGVPLHHLGLSKAGHPKHPLYIGYAVQPQPWEAHPCN</sequence>
<dbReference type="InterPro" id="IPR012441">
    <property type="entry name" value="DUF1643"/>
</dbReference>
<dbReference type="Proteomes" id="UP000786693">
    <property type="component" value="Unassembled WGS sequence"/>
</dbReference>